<organism evidence="2 3">
    <name type="scientific">Hypsibius exemplaris</name>
    <name type="common">Freshwater tardigrade</name>
    <dbReference type="NCBI Taxonomy" id="2072580"/>
    <lineage>
        <taxon>Eukaryota</taxon>
        <taxon>Metazoa</taxon>
        <taxon>Ecdysozoa</taxon>
        <taxon>Tardigrada</taxon>
        <taxon>Eutardigrada</taxon>
        <taxon>Parachela</taxon>
        <taxon>Hypsibioidea</taxon>
        <taxon>Hypsibiidae</taxon>
        <taxon>Hypsibius</taxon>
    </lineage>
</organism>
<proteinExistence type="predicted"/>
<comment type="caution">
    <text evidence="2">The sequence shown here is derived from an EMBL/GenBank/DDBJ whole genome shotgun (WGS) entry which is preliminary data.</text>
</comment>
<dbReference type="AlphaFoldDB" id="A0A9X6NK56"/>
<dbReference type="Proteomes" id="UP000192578">
    <property type="component" value="Unassembled WGS sequence"/>
</dbReference>
<reference evidence="3" key="1">
    <citation type="submission" date="2017-01" db="EMBL/GenBank/DDBJ databases">
        <title>Comparative genomics of anhydrobiosis in the tardigrade Hypsibius dujardini.</title>
        <authorList>
            <person name="Yoshida Y."/>
            <person name="Koutsovoulos G."/>
            <person name="Laetsch D."/>
            <person name="Stevens L."/>
            <person name="Kumar S."/>
            <person name="Horikawa D."/>
            <person name="Ishino K."/>
            <person name="Komine S."/>
            <person name="Tomita M."/>
            <person name="Blaxter M."/>
            <person name="Arakawa K."/>
        </authorList>
    </citation>
    <scope>NUCLEOTIDE SEQUENCE [LARGE SCALE GENOMIC DNA]</scope>
    <source>
        <strain evidence="3">Z151</strain>
    </source>
</reference>
<accession>A0A9X6NK56</accession>
<evidence type="ECO:0000256" key="1">
    <source>
        <dbReference type="SAM" id="MobiDB-lite"/>
    </source>
</evidence>
<feature type="compositionally biased region" description="Basic and acidic residues" evidence="1">
    <location>
        <begin position="62"/>
        <end position="73"/>
    </location>
</feature>
<feature type="region of interest" description="Disordered" evidence="1">
    <location>
        <begin position="1"/>
        <end position="73"/>
    </location>
</feature>
<evidence type="ECO:0000313" key="2">
    <source>
        <dbReference type="EMBL" id="OWA55322.1"/>
    </source>
</evidence>
<keyword evidence="3" id="KW-1185">Reference proteome</keyword>
<name>A0A9X6NK56_HYPEX</name>
<evidence type="ECO:0000313" key="3">
    <source>
        <dbReference type="Proteomes" id="UP000192578"/>
    </source>
</evidence>
<gene>
    <name evidence="2" type="ORF">BV898_19705</name>
</gene>
<protein>
    <submittedName>
        <fullName evidence="2">Uncharacterized protein</fullName>
    </submittedName>
</protein>
<sequence>MRQRRPVRGEGGTLRTSQRLAGQPGLQGSDGESSREGTLDLGRQTQRLSGGHGERRHRGGHTRQEVEREERRE</sequence>
<dbReference type="EMBL" id="MTYJ01000666">
    <property type="protein sequence ID" value="OWA55322.1"/>
    <property type="molecule type" value="Genomic_DNA"/>
</dbReference>